<sequence length="533" mass="58899">MGFCGRPSLACHACRKARVKCDKKKPVCGQCMRKGIECPGYRDPSVFVFRDQTAETARRAANHPSDALIEHQSSELSMSRDTLKRPKKPPIGYAIPRPLPVSIEAAALDHFFKFYAPVGALKYLKHLSTHFATCSQPKAALLAPALAIFAQELNQPALKRFAMMQYSAAVRDTNHALSTPGLATEDATLGSVILLGLYEALTFDGSKSPTNWANHIEGALQLVGMRSDAQFDTTLGRALFIDVADCARLSYHKRLIPVPPSLVRLEKKLRKDGPLEGDMSHISDGIAAMIAGMTDKSSDRYQPVRVVAQGRLLELEIRRFTETLWDMQPYTQHPDATAYNGIAHSYKSAHGGRHWNGLRLMAMFVNKWICRAANEAIAAQLSGFQICAVSEMTGIIEAATGQVNKMAEDVLSSIPFFKTQAEARCSSVAFARWLIWPLTVVATSTLVPDEARLYAELQLQSCKEVVGIKQAEGESAEPARPDDWYVTNIFCSLQNINFSQAASIYSLVVYIKHLLAIGDGTFFSRHHHRKRCS</sequence>
<reference evidence="3 4" key="1">
    <citation type="journal article" date="2015" name="Genome Announc.">
        <title>Draft Genome Sequence and Gene Annotation of the Entomopathogenic Fungus Verticillium hemipterigenum.</title>
        <authorList>
            <person name="Horn F."/>
            <person name="Habel A."/>
            <person name="Scharf D.H."/>
            <person name="Dworschak J."/>
            <person name="Brakhage A.A."/>
            <person name="Guthke R."/>
            <person name="Hertweck C."/>
            <person name="Linde J."/>
        </authorList>
    </citation>
    <scope>NUCLEOTIDE SEQUENCE [LARGE SCALE GENOMIC DNA]</scope>
</reference>
<protein>
    <recommendedName>
        <fullName evidence="2">Zn(2)-C6 fungal-type domain-containing protein</fullName>
    </recommendedName>
</protein>
<name>A0A0A1T659_9HYPO</name>
<dbReference type="STRING" id="1531966.A0A0A1T659"/>
<organism evidence="3 4">
    <name type="scientific">[Torrubiella] hemipterigena</name>
    <dbReference type="NCBI Taxonomy" id="1531966"/>
    <lineage>
        <taxon>Eukaryota</taxon>
        <taxon>Fungi</taxon>
        <taxon>Dikarya</taxon>
        <taxon>Ascomycota</taxon>
        <taxon>Pezizomycotina</taxon>
        <taxon>Sordariomycetes</taxon>
        <taxon>Hypocreomycetidae</taxon>
        <taxon>Hypocreales</taxon>
        <taxon>Clavicipitaceae</taxon>
        <taxon>Clavicipitaceae incertae sedis</taxon>
        <taxon>'Torrubiella' clade</taxon>
    </lineage>
</organism>
<evidence type="ECO:0000259" key="2">
    <source>
        <dbReference type="PROSITE" id="PS50048"/>
    </source>
</evidence>
<evidence type="ECO:0000256" key="1">
    <source>
        <dbReference type="ARBA" id="ARBA00023242"/>
    </source>
</evidence>
<dbReference type="SUPFAM" id="SSF57701">
    <property type="entry name" value="Zn2/Cys6 DNA-binding domain"/>
    <property type="match status" value="1"/>
</dbReference>
<dbReference type="AlphaFoldDB" id="A0A0A1T659"/>
<gene>
    <name evidence="3" type="ORF">VHEMI06087</name>
</gene>
<dbReference type="Pfam" id="PF00172">
    <property type="entry name" value="Zn_clus"/>
    <property type="match status" value="1"/>
</dbReference>
<dbReference type="PANTHER" id="PTHR38791:SF13">
    <property type="entry name" value="ZN(2)-C6 FUNGAL-TYPE DOMAIN-CONTAINING PROTEIN"/>
    <property type="match status" value="1"/>
</dbReference>
<dbReference type="GO" id="GO:0000981">
    <property type="term" value="F:DNA-binding transcription factor activity, RNA polymerase II-specific"/>
    <property type="evidence" value="ECO:0007669"/>
    <property type="project" value="InterPro"/>
</dbReference>
<dbReference type="PROSITE" id="PS00463">
    <property type="entry name" value="ZN2_CY6_FUNGAL_1"/>
    <property type="match status" value="1"/>
</dbReference>
<dbReference type="Proteomes" id="UP000039046">
    <property type="component" value="Unassembled WGS sequence"/>
</dbReference>
<dbReference type="InterPro" id="IPR053175">
    <property type="entry name" value="DHMBA_Reg_Transcription_Factor"/>
</dbReference>
<proteinExistence type="predicted"/>
<dbReference type="HOGENOM" id="CLU_013866_5_3_1"/>
<feature type="domain" description="Zn(2)-C6 fungal-type" evidence="2">
    <location>
        <begin position="10"/>
        <end position="38"/>
    </location>
</feature>
<accession>A0A0A1T659</accession>
<dbReference type="CDD" id="cd00067">
    <property type="entry name" value="GAL4"/>
    <property type="match status" value="1"/>
</dbReference>
<dbReference type="EMBL" id="CDHN01000003">
    <property type="protein sequence ID" value="CEJ90294.1"/>
    <property type="molecule type" value="Genomic_DNA"/>
</dbReference>
<evidence type="ECO:0000313" key="3">
    <source>
        <dbReference type="EMBL" id="CEJ90294.1"/>
    </source>
</evidence>
<keyword evidence="4" id="KW-1185">Reference proteome</keyword>
<dbReference type="Gene3D" id="4.10.240.10">
    <property type="entry name" value="Zn(2)-C6 fungal-type DNA-binding domain"/>
    <property type="match status" value="1"/>
</dbReference>
<dbReference type="SMART" id="SM00066">
    <property type="entry name" value="GAL4"/>
    <property type="match status" value="1"/>
</dbReference>
<dbReference type="OrthoDB" id="2991872at2759"/>
<keyword evidence="1" id="KW-0539">Nucleus</keyword>
<dbReference type="GO" id="GO:0008270">
    <property type="term" value="F:zinc ion binding"/>
    <property type="evidence" value="ECO:0007669"/>
    <property type="project" value="InterPro"/>
</dbReference>
<dbReference type="InterPro" id="IPR036864">
    <property type="entry name" value="Zn2-C6_fun-type_DNA-bd_sf"/>
</dbReference>
<dbReference type="PANTHER" id="PTHR38791">
    <property type="entry name" value="ZN(II)2CYS6 TRANSCRIPTION FACTOR (EUROFUNG)-RELATED-RELATED"/>
    <property type="match status" value="1"/>
</dbReference>
<dbReference type="InterPro" id="IPR001138">
    <property type="entry name" value="Zn2Cys6_DnaBD"/>
</dbReference>
<dbReference type="PROSITE" id="PS50048">
    <property type="entry name" value="ZN2_CY6_FUNGAL_2"/>
    <property type="match status" value="1"/>
</dbReference>
<evidence type="ECO:0000313" key="4">
    <source>
        <dbReference type="Proteomes" id="UP000039046"/>
    </source>
</evidence>